<name>A0A7U6M157_PSEPU</name>
<gene>
    <name evidence="1" type="ORF">PPTS312_19150</name>
</gene>
<evidence type="ECO:0000313" key="1">
    <source>
        <dbReference type="EMBL" id="BBU44000.1"/>
    </source>
</evidence>
<accession>A0A7U6M157</accession>
<dbReference type="Proteomes" id="UP000464661">
    <property type="component" value="Chromosome"/>
</dbReference>
<evidence type="ECO:0000313" key="2">
    <source>
        <dbReference type="Proteomes" id="UP000464661"/>
    </source>
</evidence>
<protein>
    <submittedName>
        <fullName evidence="1">Uncharacterized protein</fullName>
    </submittedName>
</protein>
<dbReference type="AlphaFoldDB" id="A0A7U6M157"/>
<dbReference type="EMBL" id="AP022324">
    <property type="protein sequence ID" value="BBU44000.1"/>
    <property type="molecule type" value="Genomic_DNA"/>
</dbReference>
<sequence length="90" mass="9870">MAFFRHLLGVFKGYEDAAHVLEQLQVIVLEGVCHGCVLRHEAMPPLYRVVIHRAVAGADLTFLPVFEAGNAGHAGIGNLIGITEETRNEY</sequence>
<organism evidence="1 2">
    <name type="scientific">Pseudomonas putida</name>
    <name type="common">Arthrobacter siderocapsulatus</name>
    <dbReference type="NCBI Taxonomy" id="303"/>
    <lineage>
        <taxon>Bacteria</taxon>
        <taxon>Pseudomonadati</taxon>
        <taxon>Pseudomonadota</taxon>
        <taxon>Gammaproteobacteria</taxon>
        <taxon>Pseudomonadales</taxon>
        <taxon>Pseudomonadaceae</taxon>
        <taxon>Pseudomonas</taxon>
    </lineage>
</organism>
<proteinExistence type="predicted"/>
<reference evidence="1 2" key="1">
    <citation type="submission" date="2020-01" db="EMBL/GenBank/DDBJ databases">
        <title>Complete Genome Sequence of Pseudomonas putida Strain TS312, Harboring the HdtS type N-acyl-homoserine Lactone Synthase, Isolated from a Paper Mill.</title>
        <authorList>
            <person name="Hosoe A."/>
            <person name="Suenaga T."/>
            <person name="Sugi T."/>
            <person name="Izumi T."/>
            <person name="Nagai N."/>
            <person name="Terada A."/>
        </authorList>
    </citation>
    <scope>NUCLEOTIDE SEQUENCE [LARGE SCALE GENOMIC DNA]</scope>
    <source>
        <strain evidence="1 2">TS312</strain>
    </source>
</reference>